<keyword evidence="1" id="KW-1133">Transmembrane helix</keyword>
<name>A0A1X9ML02_9BACI</name>
<dbReference type="Gene3D" id="3.40.50.300">
    <property type="entry name" value="P-loop containing nucleotide triphosphate hydrolases"/>
    <property type="match status" value="1"/>
</dbReference>
<sequence length="749" mass="87524">MKLFIDYKKLNDTNFFKDQKGVKLEEPTVQKLKNEILYGNCSSFLISGYRGAGKTSYIDIIENEVANENRIFVRLNLSKYSSYSLLMRKLIRSIYEEIPEDRLNKLEKDDKKLWTKLGLLYERTFNDISNVNKTELTTEMSNSLKAVIDFKKFILIFSTLIFSAINFKWDLLSYIFNYFTNLIGWVLLIGASIWGCVEGFKLHTAITKKSLTNQVLSRQSLYDDEIAEHRLTEILTELKEHHITFVFVFDELDKLDIKSVESIINETKSLMLSGLGTFLIVAGQQLYYKYYDSPTEDDSILSSLFANTFHIPLASDDILLELFNRLITKKEDVSDEAINQYFLALTLNSNRLPRKFMNLIREEIEWEGNKAYIDLEKLTAKNEVMATCLRVVQEIEESALQDFTEEYDKGIKDFLSYQLYRWIQMIIRKKSRPFQLEEITKISNEQLPSILEEYEKLLIDLSEILKDKLVEAKLLTPTNEGLNSKEYLVFNEVILNDEPQDLETLSHNTRLINQIINIESMIIKVADMTNSRKFGDTLEATVNTLVTKGYLKQYWVKHVTKILELISISEKLSKNNSLSANEVNVIQEAKVQINRLESEIREQYYYLKTRFIYNNQQVKVEWDNSKRKYADFILRYTDDNQPDILFEVKMGSSINGIQSSLNSLISYNQITQKKNKLVLIFKNDFDKKYGYERLANFVSSGFKEFESDIYLYIEDNNIEESYSEFLSKTLTNNSDHIGFLEVTKNEKSV</sequence>
<feature type="transmembrane region" description="Helical" evidence="1">
    <location>
        <begin position="182"/>
        <end position="200"/>
    </location>
</feature>
<organism evidence="3 4">
    <name type="scientific">Halalkalibacter krulwichiae</name>
    <dbReference type="NCBI Taxonomy" id="199441"/>
    <lineage>
        <taxon>Bacteria</taxon>
        <taxon>Bacillati</taxon>
        <taxon>Bacillota</taxon>
        <taxon>Bacilli</taxon>
        <taxon>Bacillales</taxon>
        <taxon>Bacillaceae</taxon>
        <taxon>Halalkalibacter</taxon>
    </lineage>
</organism>
<reference evidence="3 4" key="1">
    <citation type="submission" date="2017-04" db="EMBL/GenBank/DDBJ databases">
        <title>Bacillus krulwichiae AM31D Genome sequencing and assembly.</title>
        <authorList>
            <person name="Krulwich T.A."/>
            <person name="Anastor L."/>
            <person name="Ehrlich R."/>
            <person name="Ehrlich G.D."/>
            <person name="Janto B."/>
        </authorList>
    </citation>
    <scope>NUCLEOTIDE SEQUENCE [LARGE SCALE GENOMIC DNA]</scope>
    <source>
        <strain evidence="3 4">AM31D</strain>
    </source>
</reference>
<keyword evidence="1" id="KW-0812">Transmembrane</keyword>
<protein>
    <submittedName>
        <fullName evidence="3">KAP family P-loop domain protein</fullName>
    </submittedName>
</protein>
<dbReference type="SUPFAM" id="SSF52540">
    <property type="entry name" value="P-loop containing nucleoside triphosphate hydrolases"/>
    <property type="match status" value="1"/>
</dbReference>
<dbReference type="Pfam" id="PF07693">
    <property type="entry name" value="KAP_NTPase"/>
    <property type="match status" value="1"/>
</dbReference>
<proteinExistence type="predicted"/>
<feature type="domain" description="KAP NTPase" evidence="2">
    <location>
        <begin position="39"/>
        <end position="282"/>
    </location>
</feature>
<dbReference type="InterPro" id="IPR027417">
    <property type="entry name" value="P-loop_NTPase"/>
</dbReference>
<evidence type="ECO:0000313" key="3">
    <source>
        <dbReference type="EMBL" id="ARK32431.1"/>
    </source>
</evidence>
<evidence type="ECO:0000256" key="1">
    <source>
        <dbReference type="SAM" id="Phobius"/>
    </source>
</evidence>
<dbReference type="RefSeq" id="WP_066157441.1">
    <property type="nucleotide sequence ID" value="NZ_CP020814.1"/>
</dbReference>
<accession>A0A1X9ML02</accession>
<evidence type="ECO:0000313" key="4">
    <source>
        <dbReference type="Proteomes" id="UP000193006"/>
    </source>
</evidence>
<dbReference type="EMBL" id="CP020814">
    <property type="protein sequence ID" value="ARK32431.1"/>
    <property type="molecule type" value="Genomic_DNA"/>
</dbReference>
<keyword evidence="4" id="KW-1185">Reference proteome</keyword>
<evidence type="ECO:0000259" key="2">
    <source>
        <dbReference type="Pfam" id="PF07693"/>
    </source>
</evidence>
<keyword evidence="1" id="KW-0472">Membrane</keyword>
<dbReference type="STRING" id="199441.BkAM31D_22625"/>
<dbReference type="InterPro" id="IPR011646">
    <property type="entry name" value="KAP_P-loop"/>
</dbReference>
<dbReference type="AlphaFoldDB" id="A0A1X9ML02"/>
<dbReference type="Proteomes" id="UP000193006">
    <property type="component" value="Chromosome"/>
</dbReference>
<gene>
    <name evidence="3" type="ORF">BkAM31D_22625</name>
</gene>
<dbReference type="KEGG" id="bkw:BkAM31D_22625"/>